<accession>A0A3V2NZT3</accession>
<feature type="region of interest" description="Disordered" evidence="1">
    <location>
        <begin position="55"/>
        <end position="96"/>
    </location>
</feature>
<proteinExistence type="predicted"/>
<evidence type="ECO:0000313" key="2">
    <source>
        <dbReference type="EMBL" id="EAA7255317.1"/>
    </source>
</evidence>
<organism evidence="2">
    <name type="scientific">Salmonella enterica I</name>
    <dbReference type="NCBI Taxonomy" id="59201"/>
    <lineage>
        <taxon>Bacteria</taxon>
        <taxon>Pseudomonadati</taxon>
        <taxon>Pseudomonadota</taxon>
        <taxon>Gammaproteobacteria</taxon>
        <taxon>Enterobacterales</taxon>
        <taxon>Enterobacteriaceae</taxon>
        <taxon>Salmonella</taxon>
    </lineage>
</organism>
<dbReference type="Proteomes" id="UP000839682">
    <property type="component" value="Unassembled WGS sequence"/>
</dbReference>
<sequence length="339" mass="39019">MVGHVQHNGRIHSPRLHQRTQSTGETAHLRNKIIRRINSMPNIFHPSGITDFQKRADDVHRTEERSVNQQAGAKQQYEYARQPSGDSDMPRSIRENYSSGQGDLLYGLGEERFDLLQKIYPGTQLGDKVTQLKDIPIQYIDSMNYAKKECAMNAVYNGSASDEFTYFRKEYQSSENVDAYIHTMRQQSTIGEKKPKFNVRKGFEDFFKLRKELIKNDEGKLKKDSLRRLNKEFYNIIKRGCKAGIMSAPLDGSKHHIHFSLDGIDMDGVVTKTSTNPRAGTPAYTGVELRCAYRLRDQLKDKLHFYENGLEVSAPWEKNPELWRKYIPKGAQKKDPPGM</sequence>
<comment type="caution">
    <text evidence="2">The sequence shown here is derived from an EMBL/GenBank/DDBJ whole genome shotgun (WGS) entry which is preliminary data.</text>
</comment>
<evidence type="ECO:0000256" key="1">
    <source>
        <dbReference type="SAM" id="MobiDB-lite"/>
    </source>
</evidence>
<dbReference type="EMBL" id="AAACIV010000027">
    <property type="protein sequence ID" value="EAA7255317.1"/>
    <property type="molecule type" value="Genomic_DNA"/>
</dbReference>
<dbReference type="AlphaFoldDB" id="A0A3V2NZT3"/>
<feature type="compositionally biased region" description="Basic and acidic residues" evidence="1">
    <location>
        <begin position="55"/>
        <end position="66"/>
    </location>
</feature>
<name>A0A3V2NZT3_SALET</name>
<reference evidence="2" key="1">
    <citation type="submission" date="2018-07" db="EMBL/GenBank/DDBJ databases">
        <authorList>
            <person name="Ashton P.M."/>
            <person name="Dallman T."/>
            <person name="Nair S."/>
            <person name="De Pinna E."/>
            <person name="Peters T."/>
            <person name="Grant K."/>
        </authorList>
    </citation>
    <scope>NUCLEOTIDE SEQUENCE [LARGE SCALE GENOMIC DNA]</scope>
    <source>
        <strain evidence="2">440016</strain>
    </source>
</reference>
<protein>
    <submittedName>
        <fullName evidence="2">Uncharacterized protein</fullName>
    </submittedName>
</protein>
<gene>
    <name evidence="2" type="ORF">DSF98_22060</name>
</gene>